<keyword evidence="2" id="KW-1185">Reference proteome</keyword>
<name>A0A6I4I0A7_9SPHI</name>
<reference evidence="1 2" key="1">
    <citation type="submission" date="2020-12" db="EMBL/GenBank/DDBJ databases">
        <title>HMF7856_wgs.fasta genome submission.</title>
        <authorList>
            <person name="Kang H."/>
            <person name="Kim H."/>
            <person name="Joh K."/>
        </authorList>
    </citation>
    <scope>NUCLEOTIDE SEQUENCE [LARGE SCALE GENOMIC DNA]</scope>
    <source>
        <strain evidence="1 2">HMF7856</strain>
    </source>
</reference>
<evidence type="ECO:0000313" key="1">
    <source>
        <dbReference type="EMBL" id="QQL48950.1"/>
    </source>
</evidence>
<dbReference type="RefSeq" id="WP_157525650.1">
    <property type="nucleotide sequence ID" value="NZ_CP066775.1"/>
</dbReference>
<dbReference type="EMBL" id="CP066775">
    <property type="protein sequence ID" value="QQL48950.1"/>
    <property type="molecule type" value="Genomic_DNA"/>
</dbReference>
<proteinExistence type="predicted"/>
<dbReference type="Proteomes" id="UP000429232">
    <property type="component" value="Chromosome"/>
</dbReference>
<sequence>MSSDFASALKKLEKEKLRLTTLLANINAAIDSLNKVSAGFQGELNYTSEIQPKKIKTLPYADYNVVVPIGYYEDLTIPEMLIYALDETGGAFAHDAAEYIGSIDELANVEYLKKRFTEIASSLAKVNKIGFKKIGKKYKYFLLNYKEE</sequence>
<accession>A0A6I4I0A7</accession>
<dbReference type="KEGG" id="mgik:GO620_012275"/>
<gene>
    <name evidence="1" type="ORF">GO620_012275</name>
</gene>
<evidence type="ECO:0000313" key="2">
    <source>
        <dbReference type="Proteomes" id="UP000429232"/>
    </source>
</evidence>
<dbReference type="AlphaFoldDB" id="A0A6I4I0A7"/>
<protein>
    <submittedName>
        <fullName evidence="1">Uncharacterized protein</fullName>
    </submittedName>
</protein>
<organism evidence="1 2">
    <name type="scientific">Mucilaginibacter ginkgonis</name>
    <dbReference type="NCBI Taxonomy" id="2682091"/>
    <lineage>
        <taxon>Bacteria</taxon>
        <taxon>Pseudomonadati</taxon>
        <taxon>Bacteroidota</taxon>
        <taxon>Sphingobacteriia</taxon>
        <taxon>Sphingobacteriales</taxon>
        <taxon>Sphingobacteriaceae</taxon>
        <taxon>Mucilaginibacter</taxon>
    </lineage>
</organism>